<evidence type="ECO:0000313" key="3">
    <source>
        <dbReference type="Proteomes" id="UP000001745"/>
    </source>
</evidence>
<evidence type="ECO:0000256" key="1">
    <source>
        <dbReference type="SAM" id="Coils"/>
    </source>
</evidence>
<sequence>MRRLSAGDYWLESTWLVPERTDALFTLPASKNEIHVTTDPKLHVQYQLGWKYRIIARLEPLQFNIQRDHAGGQTKIIDGMETNEKETCWRHGALSTQIKSQMDQVHDFLKEQERRSDELSEIKGEIAQFLNVLQKLKSAANDANQLNATNDEILDTQIGANLSGRDGMEESSGI</sequence>
<dbReference type="AlphaFoldDB" id="B8MMJ0"/>
<feature type="coiled-coil region" evidence="1">
    <location>
        <begin position="119"/>
        <end position="156"/>
    </location>
</feature>
<proteinExistence type="predicted"/>
<dbReference type="InParanoid" id="B8MMJ0"/>
<gene>
    <name evidence="2" type="ORF">TSTA_099920</name>
</gene>
<dbReference type="GeneID" id="8105435"/>
<accession>B8MMJ0</accession>
<dbReference type="EMBL" id="EQ962658">
    <property type="protein sequence ID" value="EED13744.1"/>
    <property type="molecule type" value="Genomic_DNA"/>
</dbReference>
<evidence type="ECO:0000313" key="2">
    <source>
        <dbReference type="EMBL" id="EED13744.1"/>
    </source>
</evidence>
<organism evidence="2 3">
    <name type="scientific">Talaromyces stipitatus (strain ATCC 10500 / CBS 375.48 / QM 6759 / NRRL 1006)</name>
    <name type="common">Penicillium stipitatum</name>
    <dbReference type="NCBI Taxonomy" id="441959"/>
    <lineage>
        <taxon>Eukaryota</taxon>
        <taxon>Fungi</taxon>
        <taxon>Dikarya</taxon>
        <taxon>Ascomycota</taxon>
        <taxon>Pezizomycotina</taxon>
        <taxon>Eurotiomycetes</taxon>
        <taxon>Eurotiomycetidae</taxon>
        <taxon>Eurotiales</taxon>
        <taxon>Trichocomaceae</taxon>
        <taxon>Talaromyces</taxon>
        <taxon>Talaromyces sect. Talaromyces</taxon>
    </lineage>
</organism>
<protein>
    <submittedName>
        <fullName evidence="2">Uncharacterized protein</fullName>
    </submittedName>
</protein>
<reference evidence="3" key="1">
    <citation type="journal article" date="2015" name="Genome Announc.">
        <title>Genome sequence of the AIDS-associated pathogen Penicillium marneffei (ATCC18224) and its near taxonomic relative Talaromyces stipitatus (ATCC10500).</title>
        <authorList>
            <person name="Nierman W.C."/>
            <person name="Fedorova-Abrams N.D."/>
            <person name="Andrianopoulos A."/>
        </authorList>
    </citation>
    <scope>NUCLEOTIDE SEQUENCE [LARGE SCALE GENOMIC DNA]</scope>
    <source>
        <strain evidence="3">ATCC 10500 / CBS 375.48 / QM 6759 / NRRL 1006</strain>
    </source>
</reference>
<dbReference type="Proteomes" id="UP000001745">
    <property type="component" value="Unassembled WGS sequence"/>
</dbReference>
<dbReference type="VEuPathDB" id="FungiDB:TSTA_099920"/>
<name>B8MMJ0_TALSN</name>
<keyword evidence="1" id="KW-0175">Coiled coil</keyword>
<dbReference type="RefSeq" id="XP_002485982.1">
    <property type="nucleotide sequence ID" value="XM_002485937.1"/>
</dbReference>
<keyword evidence="3" id="KW-1185">Reference proteome</keyword>
<dbReference type="HOGENOM" id="CLU_1541134_0_0_1"/>